<sequence length="198" mass="22015">MSTVSNTGAANDYPGTSPLLSSCENATPPVFDQQDVTTFEYDEKFSSTGSNIDDFHHQLLELKKNLNQLLIHAIISSANEASLKGEVRQAASQELDEVSKSIKTIVPLRGCVMRATDLPVEPRLPSKLKSHVEKVVCPNNLPYFQWEGSVLDNKNTVFVDVDASLLKSEDITFAYNLDFNTEFRRLVPPILSSTQRII</sequence>
<protein>
    <submittedName>
        <fullName evidence="2">Uncharacterized protein</fullName>
    </submittedName>
</protein>
<reference evidence="2" key="1">
    <citation type="submission" date="2020-12" db="EMBL/GenBank/DDBJ databases">
        <title>Metabolic potential, ecology and presence of endohyphal bacteria is reflected in genomic diversity of Mucoromycotina.</title>
        <authorList>
            <person name="Muszewska A."/>
            <person name="Okrasinska A."/>
            <person name="Steczkiewicz K."/>
            <person name="Drgas O."/>
            <person name="Orlowska M."/>
            <person name="Perlinska-Lenart U."/>
            <person name="Aleksandrzak-Piekarczyk T."/>
            <person name="Szatraj K."/>
            <person name="Zielenkiewicz U."/>
            <person name="Pilsyk S."/>
            <person name="Malc E."/>
            <person name="Mieczkowski P."/>
            <person name="Kruszewska J.S."/>
            <person name="Biernat P."/>
            <person name="Pawlowska J."/>
        </authorList>
    </citation>
    <scope>NUCLEOTIDE SEQUENCE</scope>
    <source>
        <strain evidence="2">CBS 226.32</strain>
    </source>
</reference>
<comment type="caution">
    <text evidence="2">The sequence shown here is derived from an EMBL/GenBank/DDBJ whole genome shotgun (WGS) entry which is preliminary data.</text>
</comment>
<evidence type="ECO:0000256" key="1">
    <source>
        <dbReference type="SAM" id="MobiDB-lite"/>
    </source>
</evidence>
<dbReference type="AlphaFoldDB" id="A0A8H7V9F7"/>
<name>A0A8H7V9F7_9FUNG</name>
<dbReference type="EMBL" id="JAEPRC010000054">
    <property type="protein sequence ID" value="KAG2212135.1"/>
    <property type="molecule type" value="Genomic_DNA"/>
</dbReference>
<proteinExistence type="predicted"/>
<evidence type="ECO:0000313" key="2">
    <source>
        <dbReference type="EMBL" id="KAG2212135.1"/>
    </source>
</evidence>
<organism evidence="2 3">
    <name type="scientific">Mucor plumbeus</name>
    <dbReference type="NCBI Taxonomy" id="97098"/>
    <lineage>
        <taxon>Eukaryota</taxon>
        <taxon>Fungi</taxon>
        <taxon>Fungi incertae sedis</taxon>
        <taxon>Mucoromycota</taxon>
        <taxon>Mucoromycotina</taxon>
        <taxon>Mucoromycetes</taxon>
        <taxon>Mucorales</taxon>
        <taxon>Mucorineae</taxon>
        <taxon>Mucoraceae</taxon>
        <taxon>Mucor</taxon>
    </lineage>
</organism>
<dbReference type="OrthoDB" id="2288066at2759"/>
<evidence type="ECO:0000313" key="3">
    <source>
        <dbReference type="Proteomes" id="UP000650833"/>
    </source>
</evidence>
<dbReference type="Proteomes" id="UP000650833">
    <property type="component" value="Unassembled WGS sequence"/>
</dbReference>
<keyword evidence="3" id="KW-1185">Reference proteome</keyword>
<feature type="region of interest" description="Disordered" evidence="1">
    <location>
        <begin position="1"/>
        <end position="24"/>
    </location>
</feature>
<accession>A0A8H7V9F7</accession>
<gene>
    <name evidence="2" type="ORF">INT46_006052</name>
</gene>